<organism evidence="2 3">
    <name type="scientific">Variovorax boronicumulans</name>
    <dbReference type="NCBI Taxonomy" id="436515"/>
    <lineage>
        <taxon>Bacteria</taxon>
        <taxon>Pseudomonadati</taxon>
        <taxon>Pseudomonadota</taxon>
        <taxon>Betaproteobacteria</taxon>
        <taxon>Burkholderiales</taxon>
        <taxon>Comamonadaceae</taxon>
        <taxon>Variovorax</taxon>
    </lineage>
</organism>
<comment type="caution">
    <text evidence="2">The sequence shown here is derived from an EMBL/GenBank/DDBJ whole genome shotgun (WGS) entry which is preliminary data.</text>
</comment>
<dbReference type="RefSeq" id="WP_307686966.1">
    <property type="nucleotide sequence ID" value="NZ_JAUSRD010000021.1"/>
</dbReference>
<reference evidence="2" key="1">
    <citation type="submission" date="2023-07" db="EMBL/GenBank/DDBJ databases">
        <title>Sorghum-associated microbial communities from plants grown in Nebraska, USA.</title>
        <authorList>
            <person name="Schachtman D."/>
        </authorList>
    </citation>
    <scope>NUCLEOTIDE SEQUENCE</scope>
    <source>
        <strain evidence="2">DS3754</strain>
    </source>
</reference>
<evidence type="ECO:0000256" key="1">
    <source>
        <dbReference type="SAM" id="MobiDB-lite"/>
    </source>
</evidence>
<protein>
    <recommendedName>
        <fullName evidence="4">Tetratricopeptide repeat protein</fullName>
    </recommendedName>
</protein>
<evidence type="ECO:0000313" key="2">
    <source>
        <dbReference type="EMBL" id="MDP9896775.1"/>
    </source>
</evidence>
<accession>A0AAW8D6F3</accession>
<feature type="region of interest" description="Disordered" evidence="1">
    <location>
        <begin position="14"/>
        <end position="46"/>
    </location>
</feature>
<evidence type="ECO:0000313" key="3">
    <source>
        <dbReference type="Proteomes" id="UP001242045"/>
    </source>
</evidence>
<gene>
    <name evidence="2" type="ORF">J2W31_005916</name>
</gene>
<name>A0AAW8D6F3_9BURK</name>
<dbReference type="EMBL" id="JAUSRD010000021">
    <property type="protein sequence ID" value="MDP9896775.1"/>
    <property type="molecule type" value="Genomic_DNA"/>
</dbReference>
<dbReference type="AlphaFoldDB" id="A0AAW8D6F3"/>
<dbReference type="SUPFAM" id="SSF75011">
    <property type="entry name" value="3-carboxy-cis,cis-mucoante lactonizing enzyme"/>
    <property type="match status" value="1"/>
</dbReference>
<dbReference type="Proteomes" id="UP001242045">
    <property type="component" value="Unassembled WGS sequence"/>
</dbReference>
<feature type="compositionally biased region" description="Polar residues" evidence="1">
    <location>
        <begin position="16"/>
        <end position="28"/>
    </location>
</feature>
<sequence length="349" mass="37780">MFIKRLLTGLFGGGSPRSTAPANPSANPSGEAVSTRPAARAKADRDTRFDHSVLTVGSLRFVGQGVRSPNKRWVVGCSDRLPGMNARLGELDGSAVLVDYLEDRILARLTGLYRPMDAAVADDGTFVVNDANFGNRLSAEVQAFDIKGRKLFGRRYKANVYNLAISKCGRYAVVQTANADNQDGHLLELFDLQAGGPMFSRTPATGWADQYSFVVDDHGNLKHLTVVHKDIGRFNYSPEGEFLEAAAYQDARLKKGAPEMRIHAAKEAQKADPENHQLAQELIAVLDAALGELTSDRTDYRAIGLRVKGEAMELTGRPGDALAAYAEAVKLNPKIGVAKRLAALKKGMP</sequence>
<proteinExistence type="predicted"/>
<evidence type="ECO:0008006" key="4">
    <source>
        <dbReference type="Google" id="ProtNLM"/>
    </source>
</evidence>